<gene>
    <name evidence="2" type="ORF">CABS02_09312</name>
</gene>
<feature type="transmembrane region" description="Helical" evidence="1">
    <location>
        <begin position="81"/>
        <end position="100"/>
    </location>
</feature>
<keyword evidence="3" id="KW-1185">Reference proteome</keyword>
<feature type="transmembrane region" description="Helical" evidence="1">
    <location>
        <begin position="120"/>
        <end position="143"/>
    </location>
</feature>
<name>A0A9P9XAL6_9PEZI</name>
<sequence length="302" mass="33527">MPFHKVKNQYFAGEFLNRIECARSHSHGRERVPKKSPQQGNAAKLIDFRGTRQGEIITRNPRKSSPNITLNSHNITSRTELRIAAVWGVMLQLGLIAYAGYSVYDPSLGFLKDGEPVAQYAFPCHWAGTLLLVVGLLLCGQVVQSSTIEEVFRPSRKLTAQLVWLQQTKTVSDQVFDSFAIYAKTKRPFIITSERRRDERKPPAPSLDQEVMPAITPVNEKPGISIEMENSIGTVVSLCGYIVQFCGMRGLHWSVSIAQPGAIVGCFKGLGQAGSCKSTIISSNSAWLRIRSVCNDFCRHSE</sequence>
<protein>
    <submittedName>
        <fullName evidence="2">Uncharacterized protein</fullName>
    </submittedName>
</protein>
<proteinExistence type="predicted"/>
<keyword evidence="1" id="KW-1133">Transmembrane helix</keyword>
<accession>A0A9P9XAL6</accession>
<evidence type="ECO:0000313" key="2">
    <source>
        <dbReference type="EMBL" id="KAI3545479.1"/>
    </source>
</evidence>
<keyword evidence="1" id="KW-0812">Transmembrane</keyword>
<comment type="caution">
    <text evidence="2">The sequence shown here is derived from an EMBL/GenBank/DDBJ whole genome shotgun (WGS) entry which is preliminary data.</text>
</comment>
<dbReference type="EMBL" id="SDAQ01000061">
    <property type="protein sequence ID" value="KAI3545479.1"/>
    <property type="molecule type" value="Genomic_DNA"/>
</dbReference>
<organism evidence="2 3">
    <name type="scientific">Colletotrichum abscissum</name>
    <dbReference type="NCBI Taxonomy" id="1671311"/>
    <lineage>
        <taxon>Eukaryota</taxon>
        <taxon>Fungi</taxon>
        <taxon>Dikarya</taxon>
        <taxon>Ascomycota</taxon>
        <taxon>Pezizomycotina</taxon>
        <taxon>Sordariomycetes</taxon>
        <taxon>Hypocreomycetidae</taxon>
        <taxon>Glomerellales</taxon>
        <taxon>Glomerellaceae</taxon>
        <taxon>Colletotrichum</taxon>
        <taxon>Colletotrichum acutatum species complex</taxon>
    </lineage>
</organism>
<evidence type="ECO:0000256" key="1">
    <source>
        <dbReference type="SAM" id="Phobius"/>
    </source>
</evidence>
<evidence type="ECO:0000313" key="3">
    <source>
        <dbReference type="Proteomes" id="UP001056436"/>
    </source>
</evidence>
<keyword evidence="1" id="KW-0472">Membrane</keyword>
<dbReference type="OrthoDB" id="194358at2759"/>
<dbReference type="Proteomes" id="UP001056436">
    <property type="component" value="Unassembled WGS sequence"/>
</dbReference>
<dbReference type="AlphaFoldDB" id="A0A9P9XAL6"/>
<reference evidence="2" key="1">
    <citation type="submission" date="2019-01" db="EMBL/GenBank/DDBJ databases">
        <title>Colletotrichum abscissum LGMF1257.</title>
        <authorList>
            <person name="Baroncelli R."/>
        </authorList>
    </citation>
    <scope>NUCLEOTIDE SEQUENCE</scope>
    <source>
        <strain evidence="2">Ca142</strain>
    </source>
</reference>